<evidence type="ECO:0000256" key="6">
    <source>
        <dbReference type="ARBA" id="ARBA00023163"/>
    </source>
</evidence>
<comment type="caution">
    <text evidence="13">The sequence shown here is derived from an EMBL/GenBank/DDBJ whole genome shotgun (WGS) entry which is preliminary data.</text>
</comment>
<evidence type="ECO:0000313" key="14">
    <source>
        <dbReference type="Proteomes" id="UP000319700"/>
    </source>
</evidence>
<feature type="domain" description="Response regulatory" evidence="12">
    <location>
        <begin position="1153"/>
        <end position="1268"/>
    </location>
</feature>
<evidence type="ECO:0000256" key="2">
    <source>
        <dbReference type="ARBA" id="ARBA00012438"/>
    </source>
</evidence>
<dbReference type="Pfam" id="PF07495">
    <property type="entry name" value="Y_Y_Y"/>
    <property type="match status" value="1"/>
</dbReference>
<dbReference type="PROSITE" id="PS00041">
    <property type="entry name" value="HTH_ARAC_FAMILY_1"/>
    <property type="match status" value="1"/>
</dbReference>
<dbReference type="InterPro" id="IPR005467">
    <property type="entry name" value="His_kinase_dom"/>
</dbReference>
<dbReference type="Gene3D" id="1.10.10.60">
    <property type="entry name" value="Homeodomain-like"/>
    <property type="match status" value="2"/>
</dbReference>
<comment type="catalytic activity">
    <reaction evidence="1">
        <text>ATP + protein L-histidine = ADP + protein N-phospho-L-histidine.</text>
        <dbReference type="EC" id="2.7.13.3"/>
    </reaction>
</comment>
<keyword evidence="14" id="KW-1185">Reference proteome</keyword>
<dbReference type="InterPro" id="IPR013783">
    <property type="entry name" value="Ig-like_fold"/>
</dbReference>
<dbReference type="SUPFAM" id="SSF47384">
    <property type="entry name" value="Homodimeric domain of signal transducing histidine kinase"/>
    <property type="match status" value="1"/>
</dbReference>
<keyword evidence="13" id="KW-0808">Transferase</keyword>
<reference evidence="13 14" key="1">
    <citation type="journal article" date="2019" name="Environ. Microbiol.">
        <title>Species interactions and distinct microbial communities in high Arctic permafrost affected cryosols are associated with the CH4 and CO2 gas fluxes.</title>
        <authorList>
            <person name="Altshuler I."/>
            <person name="Hamel J."/>
            <person name="Turney S."/>
            <person name="Magnuson E."/>
            <person name="Levesque R."/>
            <person name="Greer C."/>
            <person name="Whyte L.G."/>
        </authorList>
    </citation>
    <scope>NUCLEOTIDE SEQUENCE [LARGE SCALE GENOMIC DNA]</scope>
    <source>
        <strain evidence="13 14">42</strain>
    </source>
</reference>
<evidence type="ECO:0000256" key="1">
    <source>
        <dbReference type="ARBA" id="ARBA00000085"/>
    </source>
</evidence>
<feature type="domain" description="HTH araC/xylS-type" evidence="10">
    <location>
        <begin position="1301"/>
        <end position="1400"/>
    </location>
</feature>
<dbReference type="Pfam" id="PF00072">
    <property type="entry name" value="Response_reg"/>
    <property type="match status" value="1"/>
</dbReference>
<keyword evidence="3 7" id="KW-0597">Phosphoprotein</keyword>
<dbReference type="InterPro" id="IPR011047">
    <property type="entry name" value="Quinoprotein_ADH-like_sf"/>
</dbReference>
<keyword evidence="5" id="KW-0238">DNA-binding</keyword>
<evidence type="ECO:0000256" key="7">
    <source>
        <dbReference type="PROSITE-ProRule" id="PRU00169"/>
    </source>
</evidence>
<evidence type="ECO:0000256" key="9">
    <source>
        <dbReference type="SAM" id="Phobius"/>
    </source>
</evidence>
<dbReference type="InterPro" id="IPR003594">
    <property type="entry name" value="HATPase_dom"/>
</dbReference>
<feature type="domain" description="Histidine kinase" evidence="11">
    <location>
        <begin position="879"/>
        <end position="1102"/>
    </location>
</feature>
<dbReference type="PROSITE" id="PS01124">
    <property type="entry name" value="HTH_ARAC_FAMILY_2"/>
    <property type="match status" value="1"/>
</dbReference>
<evidence type="ECO:0000256" key="3">
    <source>
        <dbReference type="ARBA" id="ARBA00022553"/>
    </source>
</evidence>
<dbReference type="Gene3D" id="1.10.287.130">
    <property type="match status" value="1"/>
</dbReference>
<dbReference type="Gene3D" id="2.130.10.10">
    <property type="entry name" value="YVTN repeat-like/Quinoprotein amine dehydrogenase"/>
    <property type="match status" value="2"/>
</dbReference>
<dbReference type="SUPFAM" id="SSF46689">
    <property type="entry name" value="Homeodomain-like"/>
    <property type="match status" value="1"/>
</dbReference>
<accession>A0A502F474</accession>
<evidence type="ECO:0000259" key="11">
    <source>
        <dbReference type="PROSITE" id="PS50109"/>
    </source>
</evidence>
<dbReference type="InterPro" id="IPR009057">
    <property type="entry name" value="Homeodomain-like_sf"/>
</dbReference>
<dbReference type="InterPro" id="IPR018062">
    <property type="entry name" value="HTH_AraC-typ_CS"/>
</dbReference>
<dbReference type="Pfam" id="PF07494">
    <property type="entry name" value="Reg_prop"/>
    <property type="match status" value="4"/>
</dbReference>
<dbReference type="InterPro" id="IPR036097">
    <property type="entry name" value="HisK_dim/P_sf"/>
</dbReference>
<dbReference type="Pfam" id="PF02518">
    <property type="entry name" value="HATPase_c"/>
    <property type="match status" value="1"/>
</dbReference>
<keyword evidence="13" id="KW-0418">Kinase</keyword>
<dbReference type="Proteomes" id="UP000319700">
    <property type="component" value="Unassembled WGS sequence"/>
</dbReference>
<dbReference type="EMBL" id="RCZH01000003">
    <property type="protein sequence ID" value="TPG44034.1"/>
    <property type="molecule type" value="Genomic_DNA"/>
</dbReference>
<evidence type="ECO:0000313" key="13">
    <source>
        <dbReference type="EMBL" id="TPG44034.1"/>
    </source>
</evidence>
<dbReference type="GO" id="GO:0000155">
    <property type="term" value="F:phosphorelay sensor kinase activity"/>
    <property type="evidence" value="ECO:0007669"/>
    <property type="project" value="InterPro"/>
</dbReference>
<dbReference type="PRINTS" id="PR00344">
    <property type="entry name" value="BCTRLSENSOR"/>
</dbReference>
<dbReference type="PROSITE" id="PS51257">
    <property type="entry name" value="PROKAR_LIPOPROTEIN"/>
    <property type="match status" value="1"/>
</dbReference>
<dbReference type="GO" id="GO:0043565">
    <property type="term" value="F:sequence-specific DNA binding"/>
    <property type="evidence" value="ECO:0007669"/>
    <property type="project" value="InterPro"/>
</dbReference>
<protein>
    <recommendedName>
        <fullName evidence="2">histidine kinase</fullName>
        <ecNumber evidence="2">2.7.13.3</ecNumber>
    </recommendedName>
</protein>
<dbReference type="InterPro" id="IPR018060">
    <property type="entry name" value="HTH_AraC"/>
</dbReference>
<dbReference type="SMART" id="SM00448">
    <property type="entry name" value="REC"/>
    <property type="match status" value="1"/>
</dbReference>
<dbReference type="SMART" id="SM00342">
    <property type="entry name" value="HTH_ARAC"/>
    <property type="match status" value="1"/>
</dbReference>
<dbReference type="PANTHER" id="PTHR43547:SF2">
    <property type="entry name" value="HYBRID SIGNAL TRANSDUCTION HISTIDINE KINASE C"/>
    <property type="match status" value="1"/>
</dbReference>
<dbReference type="InterPro" id="IPR036890">
    <property type="entry name" value="HATPase_C_sf"/>
</dbReference>
<dbReference type="RefSeq" id="WP_140504660.1">
    <property type="nucleotide sequence ID" value="NZ_RCZH01000003.1"/>
</dbReference>
<organism evidence="13 14">
    <name type="scientific">Flavobacterium pectinovorum</name>
    <dbReference type="NCBI Taxonomy" id="29533"/>
    <lineage>
        <taxon>Bacteria</taxon>
        <taxon>Pseudomonadati</taxon>
        <taxon>Bacteroidota</taxon>
        <taxon>Flavobacteriia</taxon>
        <taxon>Flavobacteriales</taxon>
        <taxon>Flavobacteriaceae</taxon>
        <taxon>Flavobacterium</taxon>
    </lineage>
</organism>
<dbReference type="SMART" id="SM00388">
    <property type="entry name" value="HisKA"/>
    <property type="match status" value="1"/>
</dbReference>
<dbReference type="PROSITE" id="PS50109">
    <property type="entry name" value="HIS_KIN"/>
    <property type="match status" value="1"/>
</dbReference>
<dbReference type="Gene3D" id="3.40.50.2300">
    <property type="match status" value="1"/>
</dbReference>
<proteinExistence type="predicted"/>
<dbReference type="InterPro" id="IPR001789">
    <property type="entry name" value="Sig_transdc_resp-reg_receiver"/>
</dbReference>
<dbReference type="SUPFAM" id="SSF52172">
    <property type="entry name" value="CheY-like"/>
    <property type="match status" value="1"/>
</dbReference>
<dbReference type="SUPFAM" id="SSF55874">
    <property type="entry name" value="ATPase domain of HSP90 chaperone/DNA topoisomerase II/histidine kinase"/>
    <property type="match status" value="1"/>
</dbReference>
<feature type="region of interest" description="Disordered" evidence="8">
    <location>
        <begin position="27"/>
        <end position="47"/>
    </location>
</feature>
<dbReference type="SUPFAM" id="SSF50998">
    <property type="entry name" value="Quinoprotein alcohol dehydrogenase-like"/>
    <property type="match status" value="1"/>
</dbReference>
<sequence>MKIKIVTICFAVMVLLSCDKEKAIAVNNDPSNQLSGNTAASKNLQNPKAFSDGLTTTKAEYSYEQLDNTKGLSNSSVNTIFQDSENLLWVGTWDGLNRFDGSNFKIFRPELNNENSLSNQVILKIEEDNTGKIWVLTLHGLNQYNKKNGTFQRYFFSRKNIPPLSESEFNMALDTSKKVFCAVKDWGIGYFDGAKFQLIKAANIPKSAVKKMQFTATGELLVLFENNDLYSLAIVNAQNGEKRISKIKLISKKIESFEEISKQKIVTISSNGNSNYYSLENNTFLGSSEKNIEKFIGKTSEGVIALDKSGYFIIDQNGGFLNYDWLKQLNTHKPTVLIRGTENILWTGTDGDGIFKISPLKKPFNLISKLEVPEFDGAIVRTFLEGDENSFWVGTKGKGLFKFSSNFYLNPEKPLEYRNYNASNSVLNNAVFSLCKGYNNLLFIGTDGDGITVFDSKKSKLISWKEIIGTENCSYFKSVYSISQDADGFIWIGTNGYGMIRCKIERLGEKLIISEFKNYLAGSSKKNALSSNIIFSIIPKNKNQLWIGTRLGGLNLFDKKTEHFISYKNIENDPESLSNNDILCLITDAKNQLWIGTSFGLNLLESIKKDGKAVFKNFTVKDGLPNNTIHGIVSDKKNNLWLSTNFGLSNFNSKELKFTNYTRNEGLQNNEFADGAFYQDLNSEFIFMGGIKGFNYFLPQKIKESTIIPDLFIDEISGQNQPIPYYQGLVITPDSNTYPSIVLNHNQNFFDIELTALTYINTEKCQYAYQLMNFDKGWNTINNRRIISFTNVPKGNYSLWIKWSNSDGVWSKPVHAIDICVKPVFWQSNLALIIYSLLFLAFVLFVLSYYKKRQSLTQNILFRQREKELHENRLTFFTDIAHEFQTPLTLIVGPIQKLSEATNLNERNQKFIQMIQRNSSRLLFLTQQLLEFRKAEYDYLEVTVKKFDLVNLVEQIAELFDEWALEKNIEYNLNIPPALVGWFDKDKIEKIVFNLMSNAFKYTPVNGKIDLKFYIEDNDAPKLNIAITNTGKGIPKEELDSLFTQFFLADISKEKETDNNMFRTGIGLAYVKKLVTVLKGEIQVASTLNKTTTFTILLPCNKEAFNEKELDKAISPILISHHLKNILEENPIKFEDIPHKIVSLNELADNRKVILIVEDEKDIHRLLEELLSEKYKLIVTYNGLEALEIIENEIPDIIISDVMMPYMDGVELCKKIKTDIKTCHIPFIMLTAKDSVLHRIEGIESGANSYIPKPFYPDHLLIRIQKLLEEKELISKHFKQDTLVENLSDLPINNDEKDFIKKVIELIRHNIDNENLQSLFIEKELGISNSQLYRKTKQLFGFTPGDLIRTIRLKYAAELLRKNKLTVSEVCYQSGFNNRSYFYREFKKLYDLTPKNYQLKYKSKS</sequence>
<dbReference type="CDD" id="cd00082">
    <property type="entry name" value="HisKA"/>
    <property type="match status" value="1"/>
</dbReference>
<keyword evidence="9" id="KW-0472">Membrane</keyword>
<keyword evidence="9" id="KW-0812">Transmembrane</keyword>
<dbReference type="PROSITE" id="PS50110">
    <property type="entry name" value="RESPONSE_REGULATORY"/>
    <property type="match status" value="1"/>
</dbReference>
<gene>
    <name evidence="13" type="ORF">EAH81_05645</name>
</gene>
<dbReference type="InterPro" id="IPR015943">
    <property type="entry name" value="WD40/YVTN_repeat-like_dom_sf"/>
</dbReference>
<dbReference type="InterPro" id="IPR003661">
    <property type="entry name" value="HisK_dim/P_dom"/>
</dbReference>
<dbReference type="InterPro" id="IPR011110">
    <property type="entry name" value="Reg_prop"/>
</dbReference>
<dbReference type="Gene3D" id="3.30.565.10">
    <property type="entry name" value="Histidine kinase-like ATPase, C-terminal domain"/>
    <property type="match status" value="1"/>
</dbReference>
<evidence type="ECO:0000259" key="12">
    <source>
        <dbReference type="PROSITE" id="PS50110"/>
    </source>
</evidence>
<dbReference type="PANTHER" id="PTHR43547">
    <property type="entry name" value="TWO-COMPONENT HISTIDINE KINASE"/>
    <property type="match status" value="1"/>
</dbReference>
<evidence type="ECO:0000259" key="10">
    <source>
        <dbReference type="PROSITE" id="PS01124"/>
    </source>
</evidence>
<dbReference type="InterPro" id="IPR004358">
    <property type="entry name" value="Sig_transdc_His_kin-like_C"/>
</dbReference>
<dbReference type="OrthoDB" id="1522078at2"/>
<dbReference type="EC" id="2.7.13.3" evidence="2"/>
<feature type="modified residue" description="4-aspartylphosphate" evidence="7">
    <location>
        <position position="1201"/>
    </location>
</feature>
<evidence type="ECO:0000256" key="8">
    <source>
        <dbReference type="SAM" id="MobiDB-lite"/>
    </source>
</evidence>
<feature type="compositionally biased region" description="Polar residues" evidence="8">
    <location>
        <begin position="28"/>
        <end position="47"/>
    </location>
</feature>
<keyword evidence="6" id="KW-0804">Transcription</keyword>
<evidence type="ECO:0000256" key="4">
    <source>
        <dbReference type="ARBA" id="ARBA00023015"/>
    </source>
</evidence>
<dbReference type="GO" id="GO:0003700">
    <property type="term" value="F:DNA-binding transcription factor activity"/>
    <property type="evidence" value="ECO:0007669"/>
    <property type="project" value="InterPro"/>
</dbReference>
<keyword evidence="4" id="KW-0805">Transcription regulation</keyword>
<dbReference type="Pfam" id="PF12833">
    <property type="entry name" value="HTH_18"/>
    <property type="match status" value="1"/>
</dbReference>
<keyword evidence="9" id="KW-1133">Transmembrane helix</keyword>
<dbReference type="InterPro" id="IPR011006">
    <property type="entry name" value="CheY-like_superfamily"/>
</dbReference>
<evidence type="ECO:0000256" key="5">
    <source>
        <dbReference type="ARBA" id="ARBA00023125"/>
    </source>
</evidence>
<dbReference type="Pfam" id="PF00512">
    <property type="entry name" value="HisKA"/>
    <property type="match status" value="1"/>
</dbReference>
<dbReference type="InterPro" id="IPR011123">
    <property type="entry name" value="Y_Y_Y"/>
</dbReference>
<feature type="transmembrane region" description="Helical" evidence="9">
    <location>
        <begin position="830"/>
        <end position="850"/>
    </location>
</feature>
<name>A0A502F474_9FLAO</name>
<dbReference type="SMART" id="SM00387">
    <property type="entry name" value="HATPase_c"/>
    <property type="match status" value="1"/>
</dbReference>
<dbReference type="Gene3D" id="2.60.40.10">
    <property type="entry name" value="Immunoglobulins"/>
    <property type="match status" value="1"/>
</dbReference>
<dbReference type="SUPFAM" id="SSF101898">
    <property type="entry name" value="NHL repeat"/>
    <property type="match status" value="1"/>
</dbReference>